<dbReference type="AlphaFoldDB" id="A0A520MUT1"/>
<comment type="function">
    <text evidence="7">Functions as a peptidoglycan terminase that cleaves nascent peptidoglycan strands endolytically to terminate their elongation.</text>
</comment>
<dbReference type="Pfam" id="PF02618">
    <property type="entry name" value="YceG"/>
    <property type="match status" value="1"/>
</dbReference>
<dbReference type="GO" id="GO:0008932">
    <property type="term" value="F:lytic endotransglycosylase activity"/>
    <property type="evidence" value="ECO:0007669"/>
    <property type="project" value="UniProtKB-UniRule"/>
</dbReference>
<evidence type="ECO:0000313" key="9">
    <source>
        <dbReference type="Proteomes" id="UP000320146"/>
    </source>
</evidence>
<dbReference type="HAMAP" id="MF_02065">
    <property type="entry name" value="MltG"/>
    <property type="match status" value="1"/>
</dbReference>
<keyword evidence="2 7" id="KW-0812">Transmembrane</keyword>
<evidence type="ECO:0000256" key="7">
    <source>
        <dbReference type="HAMAP-Rule" id="MF_02065"/>
    </source>
</evidence>
<dbReference type="Gene3D" id="3.30.1490.480">
    <property type="entry name" value="Endolytic murein transglycosylase"/>
    <property type="match status" value="1"/>
</dbReference>
<feature type="site" description="Important for catalytic activity" evidence="7">
    <location>
        <position position="225"/>
    </location>
</feature>
<dbReference type="PANTHER" id="PTHR30518:SF2">
    <property type="entry name" value="ENDOLYTIC MUREIN TRANSGLYCOSYLASE"/>
    <property type="match status" value="1"/>
</dbReference>
<evidence type="ECO:0000256" key="5">
    <source>
        <dbReference type="ARBA" id="ARBA00023239"/>
    </source>
</evidence>
<comment type="caution">
    <text evidence="8">The sequence shown here is derived from an EMBL/GenBank/DDBJ whole genome shotgun (WGS) entry which is preliminary data.</text>
</comment>
<dbReference type="Proteomes" id="UP000320146">
    <property type="component" value="Unassembled WGS sequence"/>
</dbReference>
<keyword evidence="1 7" id="KW-1003">Cell membrane</keyword>
<dbReference type="GO" id="GO:0071555">
    <property type="term" value="P:cell wall organization"/>
    <property type="evidence" value="ECO:0007669"/>
    <property type="project" value="UniProtKB-KW"/>
</dbReference>
<reference evidence="8 9" key="1">
    <citation type="submission" date="2019-02" db="EMBL/GenBank/DDBJ databases">
        <title>Prokaryotic population dynamics and viral predation in marine succession experiment using metagenomics: the confinement effect.</title>
        <authorList>
            <person name="Haro-Moreno J.M."/>
            <person name="Rodriguez-Valera F."/>
            <person name="Lopez-Perez M."/>
        </authorList>
    </citation>
    <scope>NUCLEOTIDE SEQUENCE [LARGE SCALE GENOMIC DNA]</scope>
    <source>
        <strain evidence="8">MED-G166</strain>
    </source>
</reference>
<comment type="similarity">
    <text evidence="7">Belongs to the transglycosylase MltG family.</text>
</comment>
<dbReference type="Gene3D" id="3.30.160.60">
    <property type="entry name" value="Classic Zinc Finger"/>
    <property type="match status" value="1"/>
</dbReference>
<dbReference type="PANTHER" id="PTHR30518">
    <property type="entry name" value="ENDOLYTIC MUREIN TRANSGLYCOSYLASE"/>
    <property type="match status" value="1"/>
</dbReference>
<gene>
    <name evidence="7 8" type="primary">mltG</name>
    <name evidence="8" type="ORF">EVA99_00105</name>
</gene>
<evidence type="ECO:0000256" key="6">
    <source>
        <dbReference type="ARBA" id="ARBA00023316"/>
    </source>
</evidence>
<name>A0A520MUT1_9GAMM</name>
<evidence type="ECO:0000256" key="4">
    <source>
        <dbReference type="ARBA" id="ARBA00023136"/>
    </source>
</evidence>
<comment type="catalytic activity">
    <reaction evidence="7">
        <text>a peptidoglycan chain = a peptidoglycan chain with N-acetyl-1,6-anhydromuramyl-[peptide] at the reducing end + a peptidoglycan chain with N-acetylglucosamine at the non-reducing end.</text>
        <dbReference type="EC" id="4.2.2.29"/>
    </reaction>
</comment>
<dbReference type="NCBIfam" id="TIGR00247">
    <property type="entry name" value="endolytic transglycosylase MltG"/>
    <property type="match status" value="1"/>
</dbReference>
<protein>
    <recommendedName>
        <fullName evidence="7">Endolytic murein transglycosylase</fullName>
        <ecNumber evidence="7">4.2.2.29</ecNumber>
    </recommendedName>
    <alternativeName>
        <fullName evidence="7">Peptidoglycan lytic transglycosylase</fullName>
    </alternativeName>
    <alternativeName>
        <fullName evidence="7">Peptidoglycan polymerization terminase</fullName>
    </alternativeName>
</protein>
<keyword evidence="7" id="KW-0997">Cell inner membrane</keyword>
<dbReference type="InterPro" id="IPR003770">
    <property type="entry name" value="MLTG-like"/>
</dbReference>
<evidence type="ECO:0000256" key="3">
    <source>
        <dbReference type="ARBA" id="ARBA00022989"/>
    </source>
</evidence>
<evidence type="ECO:0000256" key="1">
    <source>
        <dbReference type="ARBA" id="ARBA00022475"/>
    </source>
</evidence>
<keyword evidence="6 7" id="KW-0961">Cell wall biogenesis/degradation</keyword>
<comment type="subcellular location">
    <subcellularLocation>
        <location evidence="7">Cell inner membrane</location>
        <topology evidence="7">Single-pass membrane protein</topology>
    </subcellularLocation>
</comment>
<accession>A0A520MUT1</accession>
<dbReference type="EC" id="4.2.2.29" evidence="7"/>
<evidence type="ECO:0000313" key="8">
    <source>
        <dbReference type="EMBL" id="RZO24992.1"/>
    </source>
</evidence>
<keyword evidence="3 7" id="KW-1133">Transmembrane helix</keyword>
<proteinExistence type="inferred from homology"/>
<dbReference type="GO" id="GO:0005886">
    <property type="term" value="C:plasma membrane"/>
    <property type="evidence" value="ECO:0007669"/>
    <property type="project" value="UniProtKB-SubCell"/>
</dbReference>
<feature type="transmembrane region" description="Helical" evidence="7">
    <location>
        <begin position="25"/>
        <end position="44"/>
    </location>
</feature>
<evidence type="ECO:0000256" key="2">
    <source>
        <dbReference type="ARBA" id="ARBA00022692"/>
    </source>
</evidence>
<dbReference type="EMBL" id="SHBL01000001">
    <property type="protein sequence ID" value="RZO24992.1"/>
    <property type="molecule type" value="Genomic_DNA"/>
</dbReference>
<keyword evidence="5 7" id="KW-0456">Lyase</keyword>
<sequence>MTKLKISQQLRVPSIGSKTIAKKTFLFFLVLGFLFISLKLHYALEQKIPIQDHNQTFIVEKGDSLYGILADIEEEYNLYSTWWVRFKYLFKDHPLIKAGRYNIPANSSISELITRFKEGDVQLFKLAVIEGTVAKKSLNSLDDIIQSQNLQFNVPTEVKEIFSKEGLIMPDTYFFSDEQDLVEVLVNSQSYLDEYLERTWQNKPKNNPLKSQQEALILASIIEREAVLASEQATIASVFLARLNINMKLQADPTSSYGYYQDYGKKIGRAVLDDKNLYNTYQVKGLPPGPICYPSKGAIDAAIKSSPGDFFFFVAKGDGSHIFSKTYEEHNKAVKKYIYSK</sequence>
<keyword evidence="4 7" id="KW-0472">Membrane</keyword>
<organism evidence="8 9">
    <name type="scientific">SAR86 cluster bacterium</name>
    <dbReference type="NCBI Taxonomy" id="2030880"/>
    <lineage>
        <taxon>Bacteria</taxon>
        <taxon>Pseudomonadati</taxon>
        <taxon>Pseudomonadota</taxon>
        <taxon>Gammaproteobacteria</taxon>
        <taxon>SAR86 cluster</taxon>
    </lineage>
</organism>
<dbReference type="GO" id="GO:0009252">
    <property type="term" value="P:peptidoglycan biosynthetic process"/>
    <property type="evidence" value="ECO:0007669"/>
    <property type="project" value="UniProtKB-UniRule"/>
</dbReference>